<evidence type="ECO:0000313" key="1">
    <source>
        <dbReference type="EMBL" id="CDF83103.1"/>
    </source>
</evidence>
<dbReference type="Gene3D" id="3.10.20.560">
    <property type="entry name" value="Phenol hydroxylase"/>
    <property type="match status" value="1"/>
</dbReference>
<name>A0A024HF84_PSEKB</name>
<dbReference type="OrthoDB" id="5343663at2"/>
<dbReference type="KEGG" id="pkc:PKB_1745"/>
<dbReference type="HOGENOM" id="CLU_2057138_0_0_6"/>
<dbReference type="Proteomes" id="UP000025241">
    <property type="component" value="Chromosome I"/>
</dbReference>
<organism evidence="1 2">
    <name type="scientific">Pseudomonas knackmussii (strain DSM 6978 / CCUG 54928 / LMG 23759 / B13)</name>
    <dbReference type="NCBI Taxonomy" id="1301098"/>
    <lineage>
        <taxon>Bacteria</taxon>
        <taxon>Pseudomonadati</taxon>
        <taxon>Pseudomonadota</taxon>
        <taxon>Gammaproteobacteria</taxon>
        <taxon>Pseudomonadales</taxon>
        <taxon>Pseudomonadaceae</taxon>
        <taxon>Pseudomonas</taxon>
    </lineage>
</organism>
<proteinExistence type="predicted"/>
<dbReference type="EMBL" id="HG322950">
    <property type="protein sequence ID" value="CDF83103.1"/>
    <property type="molecule type" value="Genomic_DNA"/>
</dbReference>
<accession>A0A024HF84</accession>
<protein>
    <recommendedName>
        <fullName evidence="3">Phenol hydroxylase</fullName>
    </recommendedName>
</protein>
<dbReference type="RefSeq" id="WP_043250814.1">
    <property type="nucleotide sequence ID" value="NZ_HG322950.1"/>
</dbReference>
<evidence type="ECO:0000313" key="2">
    <source>
        <dbReference type="Proteomes" id="UP000025241"/>
    </source>
</evidence>
<dbReference type="Pfam" id="PF04663">
    <property type="entry name" value="Phenol_monoox"/>
    <property type="match status" value="1"/>
</dbReference>
<dbReference type="eggNOG" id="ENOG5032U7S">
    <property type="taxonomic scope" value="Bacteria"/>
</dbReference>
<dbReference type="AlphaFoldDB" id="A0A024HF84"/>
<dbReference type="InterPro" id="IPR006756">
    <property type="entry name" value="Phenol_hydroxylase"/>
</dbReference>
<dbReference type="STRING" id="1301098.PKB_1745"/>
<dbReference type="InterPro" id="IPR043010">
    <property type="entry name" value="Phenol_hydroxylase_sf"/>
</dbReference>
<dbReference type="PATRIC" id="fig|1301098.3.peg.1739"/>
<reference evidence="1 2" key="2">
    <citation type="submission" date="2014-05" db="EMBL/GenBank/DDBJ databases">
        <title>Genome sequence of the 3-chlorobenzoate degrading bacterium Pseudomonas knackmussii B13 shows multiple evidence for horizontal gene transfer.</title>
        <authorList>
            <person name="Miyazaki R."/>
            <person name="Bertelli C."/>
            <person name="Falquet L."/>
            <person name="Robinson-Rechavi M."/>
            <person name="Gharib W."/>
            <person name="Roy S."/>
            <person name="Van der Meer J.R."/>
        </authorList>
    </citation>
    <scope>NUCLEOTIDE SEQUENCE [LARGE SCALE GENOMIC DNA]</scope>
    <source>
        <strain evidence="1 2">B13</strain>
    </source>
</reference>
<sequence>MSVTAIGTYTAQPLDRQANFHGAQLVYLCWECHLLFCAPFTLPVDPALRFADFIEQVVKPAISLHPDAALVDFAAARWLLDDQPFSPDPARSLVDNGIGHKSLLHLHTPGLEGLGGSRN</sequence>
<gene>
    <name evidence="1" type="ORF">PKB_1745</name>
</gene>
<dbReference type="GO" id="GO:0018662">
    <property type="term" value="F:phenol 2-monooxygenase activity"/>
    <property type="evidence" value="ECO:0007669"/>
    <property type="project" value="InterPro"/>
</dbReference>
<evidence type="ECO:0008006" key="3">
    <source>
        <dbReference type="Google" id="ProtNLM"/>
    </source>
</evidence>
<keyword evidence="2" id="KW-1185">Reference proteome</keyword>
<reference evidence="1 2" key="1">
    <citation type="submission" date="2013-03" db="EMBL/GenBank/DDBJ databases">
        <authorList>
            <person name="Linke B."/>
        </authorList>
    </citation>
    <scope>NUCLEOTIDE SEQUENCE [LARGE SCALE GENOMIC DNA]</scope>
    <source>
        <strain evidence="1 2">B13</strain>
    </source>
</reference>